<dbReference type="PANTHER" id="PTHR46148:SF60">
    <property type="entry name" value="CHROMO DOMAIN-CONTAINING PROTEIN"/>
    <property type="match status" value="1"/>
</dbReference>
<evidence type="ECO:0000313" key="4">
    <source>
        <dbReference type="RefSeq" id="XP_022962641.1"/>
    </source>
</evidence>
<reference evidence="4" key="1">
    <citation type="submission" date="2025-08" db="UniProtKB">
        <authorList>
            <consortium name="RefSeq"/>
        </authorList>
    </citation>
    <scope>IDENTIFICATION</scope>
    <source>
        <tissue evidence="4">Young leaves</tissue>
    </source>
</reference>
<evidence type="ECO:0000256" key="1">
    <source>
        <dbReference type="SAM" id="MobiDB-lite"/>
    </source>
</evidence>
<dbReference type="Proteomes" id="UP000504609">
    <property type="component" value="Unplaced"/>
</dbReference>
<keyword evidence="3" id="KW-1185">Reference proteome</keyword>
<proteinExistence type="predicted"/>
<dbReference type="Pfam" id="PF24626">
    <property type="entry name" value="SH3_Tf2-1"/>
    <property type="match status" value="1"/>
</dbReference>
<feature type="compositionally biased region" description="Basic and acidic residues" evidence="1">
    <location>
        <begin position="114"/>
        <end position="129"/>
    </location>
</feature>
<evidence type="ECO:0000313" key="3">
    <source>
        <dbReference type="Proteomes" id="UP000504609"/>
    </source>
</evidence>
<sequence>MWFGKKGKLSPRFIGPFEILDRVGAVTYRIALPSNLAVVHNVFHVSMLRRYTPYPTHVIEHETLPLREDLSYEERPSRILARDTKRLCNKVIPLVKVAWGNHRNEEATWEQEDDGRSSSDFVRKSDETSRFENLSKNGKDVIGLLSDAHNSLYD</sequence>
<feature type="region of interest" description="Disordered" evidence="1">
    <location>
        <begin position="106"/>
        <end position="129"/>
    </location>
</feature>
<dbReference type="InterPro" id="IPR056924">
    <property type="entry name" value="SH3_Tf2-1"/>
</dbReference>
<dbReference type="KEGG" id="cmos:111463059"/>
<name>A0A6J1HDT6_CUCMO</name>
<gene>
    <name evidence="4" type="primary">LOC111463059</name>
</gene>
<dbReference type="PANTHER" id="PTHR46148">
    <property type="entry name" value="CHROMO DOMAIN-CONTAINING PROTEIN"/>
    <property type="match status" value="1"/>
</dbReference>
<dbReference type="AlphaFoldDB" id="A0A6J1HDT6"/>
<protein>
    <submittedName>
        <fullName evidence="4">Uncharacterized protein LOC111463059</fullName>
    </submittedName>
</protein>
<organism evidence="3 4">
    <name type="scientific">Cucurbita moschata</name>
    <name type="common">Winter crookneck squash</name>
    <name type="synonym">Cucurbita pepo var. moschata</name>
    <dbReference type="NCBI Taxonomy" id="3662"/>
    <lineage>
        <taxon>Eukaryota</taxon>
        <taxon>Viridiplantae</taxon>
        <taxon>Streptophyta</taxon>
        <taxon>Embryophyta</taxon>
        <taxon>Tracheophyta</taxon>
        <taxon>Spermatophyta</taxon>
        <taxon>Magnoliopsida</taxon>
        <taxon>eudicotyledons</taxon>
        <taxon>Gunneridae</taxon>
        <taxon>Pentapetalae</taxon>
        <taxon>rosids</taxon>
        <taxon>fabids</taxon>
        <taxon>Cucurbitales</taxon>
        <taxon>Cucurbitaceae</taxon>
        <taxon>Cucurbiteae</taxon>
        <taxon>Cucurbita</taxon>
    </lineage>
</organism>
<dbReference type="GeneID" id="111463059"/>
<evidence type="ECO:0000259" key="2">
    <source>
        <dbReference type="Pfam" id="PF24626"/>
    </source>
</evidence>
<feature type="domain" description="Tf2-1-like SH3-like" evidence="2">
    <location>
        <begin position="3"/>
        <end position="51"/>
    </location>
</feature>
<dbReference type="RefSeq" id="XP_022962641.1">
    <property type="nucleotide sequence ID" value="XM_023106873.1"/>
</dbReference>
<accession>A0A6J1HDT6</accession>